<proteinExistence type="predicted"/>
<keyword evidence="1 6" id="KW-0597">Phosphoprotein</keyword>
<dbReference type="RefSeq" id="WP_378128879.1">
    <property type="nucleotide sequence ID" value="NZ_JBHSMI010000002.1"/>
</dbReference>
<evidence type="ECO:0000256" key="2">
    <source>
        <dbReference type="ARBA" id="ARBA00023012"/>
    </source>
</evidence>
<gene>
    <name evidence="10" type="ORF">ACFPOF_01425</name>
</gene>
<evidence type="ECO:0000313" key="10">
    <source>
        <dbReference type="EMBL" id="MFC5401381.1"/>
    </source>
</evidence>
<dbReference type="PANTHER" id="PTHR48111:SF21">
    <property type="entry name" value="DNA-BINDING DUAL MASTER TRANSCRIPTIONAL REGULATOR RPAA"/>
    <property type="match status" value="1"/>
</dbReference>
<dbReference type="InterPro" id="IPR039420">
    <property type="entry name" value="WalR-like"/>
</dbReference>
<dbReference type="InterPro" id="IPR001867">
    <property type="entry name" value="OmpR/PhoB-type_DNA-bd"/>
</dbReference>
<dbReference type="Pfam" id="PF00072">
    <property type="entry name" value="Response_reg"/>
    <property type="match status" value="1"/>
</dbReference>
<evidence type="ECO:0000256" key="4">
    <source>
        <dbReference type="ARBA" id="ARBA00023125"/>
    </source>
</evidence>
<feature type="domain" description="Response regulatory" evidence="8">
    <location>
        <begin position="5"/>
        <end position="118"/>
    </location>
</feature>
<reference evidence="11" key="1">
    <citation type="journal article" date="2019" name="Int. J. Syst. Evol. Microbiol.">
        <title>The Global Catalogue of Microorganisms (GCM) 10K type strain sequencing project: providing services to taxonomists for standard genome sequencing and annotation.</title>
        <authorList>
            <consortium name="The Broad Institute Genomics Platform"/>
            <consortium name="The Broad Institute Genome Sequencing Center for Infectious Disease"/>
            <person name="Wu L."/>
            <person name="Ma J."/>
        </authorList>
    </citation>
    <scope>NUCLEOTIDE SEQUENCE [LARGE SCALE GENOMIC DNA]</scope>
    <source>
        <strain evidence="11">CGMCC 1.18575</strain>
    </source>
</reference>
<evidence type="ECO:0000256" key="5">
    <source>
        <dbReference type="ARBA" id="ARBA00023163"/>
    </source>
</evidence>
<dbReference type="CDD" id="cd17574">
    <property type="entry name" value="REC_OmpR"/>
    <property type="match status" value="1"/>
</dbReference>
<keyword evidence="2" id="KW-0902">Two-component regulatory system</keyword>
<dbReference type="PANTHER" id="PTHR48111">
    <property type="entry name" value="REGULATOR OF RPOS"/>
    <property type="match status" value="1"/>
</dbReference>
<accession>A0ABW0HJP2</accession>
<dbReference type="SMART" id="SM00862">
    <property type="entry name" value="Trans_reg_C"/>
    <property type="match status" value="1"/>
</dbReference>
<keyword evidence="4 7" id="KW-0238">DNA-binding</keyword>
<dbReference type="Pfam" id="PF00486">
    <property type="entry name" value="Trans_reg_C"/>
    <property type="match status" value="1"/>
</dbReference>
<evidence type="ECO:0000259" key="9">
    <source>
        <dbReference type="PROSITE" id="PS51755"/>
    </source>
</evidence>
<feature type="domain" description="OmpR/PhoB-type" evidence="9">
    <location>
        <begin position="134"/>
        <end position="233"/>
    </location>
</feature>
<dbReference type="PROSITE" id="PS51755">
    <property type="entry name" value="OMPR_PHOB"/>
    <property type="match status" value="1"/>
</dbReference>
<dbReference type="InterPro" id="IPR036388">
    <property type="entry name" value="WH-like_DNA-bd_sf"/>
</dbReference>
<comment type="caution">
    <text evidence="10">The sequence shown here is derived from an EMBL/GenBank/DDBJ whole genome shotgun (WGS) entry which is preliminary data.</text>
</comment>
<protein>
    <submittedName>
        <fullName evidence="10">Response regulator transcription factor</fullName>
    </submittedName>
</protein>
<dbReference type="SMART" id="SM00448">
    <property type="entry name" value="REC"/>
    <property type="match status" value="1"/>
</dbReference>
<dbReference type="InterPro" id="IPR011006">
    <property type="entry name" value="CheY-like_superfamily"/>
</dbReference>
<dbReference type="InterPro" id="IPR001789">
    <property type="entry name" value="Sig_transdc_resp-reg_receiver"/>
</dbReference>
<evidence type="ECO:0000256" key="6">
    <source>
        <dbReference type="PROSITE-ProRule" id="PRU00169"/>
    </source>
</evidence>
<feature type="modified residue" description="4-aspartylphosphate" evidence="6">
    <location>
        <position position="54"/>
    </location>
</feature>
<dbReference type="PROSITE" id="PS50110">
    <property type="entry name" value="RESPONSE_REGULATORY"/>
    <property type="match status" value="1"/>
</dbReference>
<keyword evidence="11" id="KW-1185">Reference proteome</keyword>
<feature type="DNA-binding region" description="OmpR/PhoB-type" evidence="7">
    <location>
        <begin position="134"/>
        <end position="233"/>
    </location>
</feature>
<evidence type="ECO:0000259" key="8">
    <source>
        <dbReference type="PROSITE" id="PS50110"/>
    </source>
</evidence>
<keyword evidence="3" id="KW-0805">Transcription regulation</keyword>
<dbReference type="Gene3D" id="3.40.50.2300">
    <property type="match status" value="1"/>
</dbReference>
<evidence type="ECO:0000256" key="3">
    <source>
        <dbReference type="ARBA" id="ARBA00023015"/>
    </source>
</evidence>
<evidence type="ECO:0000313" key="11">
    <source>
        <dbReference type="Proteomes" id="UP001596113"/>
    </source>
</evidence>
<name>A0ABW0HJP2_9BACL</name>
<sequence length="244" mass="27715">MNPEVIFVIDDDPDIQRLMTAFLSHEGYVVRNAPSAVQALELLAIEEPDLIIMDIQMPDMDGITLCDNIRKQYERPILFVSGSQSPEHKALSLKSGGDDFISKPFDPEELVLRVKANLRWSHLLDREPASETKGTKLEFPGLSIDLERLTVTVNREPVFLLAKEFQLLLALAKKPNQVFHPQQLYRQVWEDDANYSKDTVKTHISNLRKKIEPIPALPRYIITSGRLGYKFNPYGTVEVAATSE</sequence>
<dbReference type="Proteomes" id="UP001596113">
    <property type="component" value="Unassembled WGS sequence"/>
</dbReference>
<dbReference type="EMBL" id="JBHSMI010000002">
    <property type="protein sequence ID" value="MFC5401381.1"/>
    <property type="molecule type" value="Genomic_DNA"/>
</dbReference>
<organism evidence="10 11">
    <name type="scientific">Cohnella soli</name>
    <dbReference type="NCBI Taxonomy" id="425005"/>
    <lineage>
        <taxon>Bacteria</taxon>
        <taxon>Bacillati</taxon>
        <taxon>Bacillota</taxon>
        <taxon>Bacilli</taxon>
        <taxon>Bacillales</taxon>
        <taxon>Paenibacillaceae</taxon>
        <taxon>Cohnella</taxon>
    </lineage>
</organism>
<keyword evidence="5" id="KW-0804">Transcription</keyword>
<evidence type="ECO:0000256" key="7">
    <source>
        <dbReference type="PROSITE-ProRule" id="PRU01091"/>
    </source>
</evidence>
<evidence type="ECO:0000256" key="1">
    <source>
        <dbReference type="ARBA" id="ARBA00022553"/>
    </source>
</evidence>
<dbReference type="SUPFAM" id="SSF52172">
    <property type="entry name" value="CheY-like"/>
    <property type="match status" value="1"/>
</dbReference>
<dbReference type="CDD" id="cd00383">
    <property type="entry name" value="trans_reg_C"/>
    <property type="match status" value="1"/>
</dbReference>
<dbReference type="Gene3D" id="1.10.10.10">
    <property type="entry name" value="Winged helix-like DNA-binding domain superfamily/Winged helix DNA-binding domain"/>
    <property type="match status" value="1"/>
</dbReference>